<sequence length="300" mass="33785">MYPLHVKNVSKVFKDSKGGEFKAVDDVSLNIEPGKIYGLLGPNGAGKSTLINMISGILTPDIGTISVFGLDVVKETEKSKKMIGVVPQEIVVEMAFTVKEVLYYFAGMYGVSHEEREKRIPEILKELSLEDKMNDRARNLSGGMKRRLMIAKAMIHRPKLLILDEPTAGVDVSLRQKIWQLVRRLNAEGTTILFTTHYLEEAEQLCESIMLIDHGRVIKSGKLKDIQNEFSKNAIHFELFDRFVSHLPGVIELGSEYEFPMTNLGVDMRSITKHYEGNLKAIRSESASLEQIFLKLTNSN</sequence>
<dbReference type="GO" id="GO:0016887">
    <property type="term" value="F:ATP hydrolysis activity"/>
    <property type="evidence" value="ECO:0007669"/>
    <property type="project" value="InterPro"/>
</dbReference>
<reference evidence="6 7" key="1">
    <citation type="journal article" date="2016" name="Nat. Commun.">
        <title>Thousands of microbial genomes shed light on interconnected biogeochemical processes in an aquifer system.</title>
        <authorList>
            <person name="Anantharaman K."/>
            <person name="Brown C.T."/>
            <person name="Hug L.A."/>
            <person name="Sharon I."/>
            <person name="Castelle C.J."/>
            <person name="Probst A.J."/>
            <person name="Thomas B.C."/>
            <person name="Singh A."/>
            <person name="Wilkins M.J."/>
            <person name="Karaoz U."/>
            <person name="Brodie E.L."/>
            <person name="Williams K.H."/>
            <person name="Hubbard S.S."/>
            <person name="Banfield J.F."/>
        </authorList>
    </citation>
    <scope>NUCLEOTIDE SEQUENCE [LARGE SCALE GENOMIC DNA]</scope>
</reference>
<dbReference type="SUPFAM" id="SSF52540">
    <property type="entry name" value="P-loop containing nucleoside triphosphate hydrolases"/>
    <property type="match status" value="1"/>
</dbReference>
<dbReference type="PANTHER" id="PTHR42711:SF5">
    <property type="entry name" value="ABC TRANSPORTER ATP-BINDING PROTEIN NATA"/>
    <property type="match status" value="1"/>
</dbReference>
<evidence type="ECO:0000313" key="6">
    <source>
        <dbReference type="EMBL" id="OGH88394.1"/>
    </source>
</evidence>
<dbReference type="PANTHER" id="PTHR42711">
    <property type="entry name" value="ABC TRANSPORTER ATP-BINDING PROTEIN"/>
    <property type="match status" value="1"/>
</dbReference>
<evidence type="ECO:0000256" key="4">
    <source>
        <dbReference type="ARBA" id="ARBA00022840"/>
    </source>
</evidence>
<dbReference type="PROSITE" id="PS00211">
    <property type="entry name" value="ABC_TRANSPORTER_1"/>
    <property type="match status" value="1"/>
</dbReference>
<dbReference type="InterPro" id="IPR050763">
    <property type="entry name" value="ABC_transporter_ATP-binding"/>
</dbReference>
<dbReference type="InterPro" id="IPR027417">
    <property type="entry name" value="P-loop_NTPase"/>
</dbReference>
<dbReference type="Pfam" id="PF00005">
    <property type="entry name" value="ABC_tran"/>
    <property type="match status" value="1"/>
</dbReference>
<protein>
    <recommendedName>
        <fullName evidence="5">ABC transporter domain-containing protein</fullName>
    </recommendedName>
</protein>
<accession>A0A1F6NXL2</accession>
<keyword evidence="4" id="KW-0067">ATP-binding</keyword>
<dbReference type="Proteomes" id="UP000178490">
    <property type="component" value="Unassembled WGS sequence"/>
</dbReference>
<dbReference type="PROSITE" id="PS50893">
    <property type="entry name" value="ABC_TRANSPORTER_2"/>
    <property type="match status" value="1"/>
</dbReference>
<dbReference type="InterPro" id="IPR003439">
    <property type="entry name" value="ABC_transporter-like_ATP-bd"/>
</dbReference>
<evidence type="ECO:0000256" key="1">
    <source>
        <dbReference type="ARBA" id="ARBA00005417"/>
    </source>
</evidence>
<dbReference type="GO" id="GO:0005524">
    <property type="term" value="F:ATP binding"/>
    <property type="evidence" value="ECO:0007669"/>
    <property type="project" value="UniProtKB-KW"/>
</dbReference>
<dbReference type="Gene3D" id="3.40.50.300">
    <property type="entry name" value="P-loop containing nucleotide triphosphate hydrolases"/>
    <property type="match status" value="1"/>
</dbReference>
<comment type="similarity">
    <text evidence="1">Belongs to the ABC transporter superfamily.</text>
</comment>
<dbReference type="SMART" id="SM00382">
    <property type="entry name" value="AAA"/>
    <property type="match status" value="1"/>
</dbReference>
<keyword evidence="2" id="KW-0813">Transport</keyword>
<evidence type="ECO:0000256" key="3">
    <source>
        <dbReference type="ARBA" id="ARBA00022741"/>
    </source>
</evidence>
<comment type="caution">
    <text evidence="6">The sequence shown here is derived from an EMBL/GenBank/DDBJ whole genome shotgun (WGS) entry which is preliminary data.</text>
</comment>
<gene>
    <name evidence="6" type="ORF">A2537_00850</name>
</gene>
<dbReference type="EMBL" id="MFRC01000066">
    <property type="protein sequence ID" value="OGH88394.1"/>
    <property type="molecule type" value="Genomic_DNA"/>
</dbReference>
<keyword evidence="3" id="KW-0547">Nucleotide-binding</keyword>
<proteinExistence type="inferred from homology"/>
<dbReference type="InterPro" id="IPR017871">
    <property type="entry name" value="ABC_transporter-like_CS"/>
</dbReference>
<dbReference type="AlphaFoldDB" id="A0A1F6NXL2"/>
<feature type="domain" description="ABC transporter" evidence="5">
    <location>
        <begin position="4"/>
        <end position="239"/>
    </location>
</feature>
<evidence type="ECO:0000259" key="5">
    <source>
        <dbReference type="PROSITE" id="PS50893"/>
    </source>
</evidence>
<evidence type="ECO:0000256" key="2">
    <source>
        <dbReference type="ARBA" id="ARBA00022448"/>
    </source>
</evidence>
<name>A0A1F6NXL2_9BACT</name>
<evidence type="ECO:0000313" key="7">
    <source>
        <dbReference type="Proteomes" id="UP000178490"/>
    </source>
</evidence>
<organism evidence="6 7">
    <name type="scientific">Candidatus Magasanikbacteria bacterium RIFOXYD2_FULL_36_9</name>
    <dbReference type="NCBI Taxonomy" id="1798707"/>
    <lineage>
        <taxon>Bacteria</taxon>
        <taxon>Candidatus Magasanikiibacteriota</taxon>
    </lineage>
</organism>
<dbReference type="InterPro" id="IPR003593">
    <property type="entry name" value="AAA+_ATPase"/>
</dbReference>